<dbReference type="InterPro" id="IPR011766">
    <property type="entry name" value="TPP_enzyme_TPP-bd"/>
</dbReference>
<dbReference type="FunFam" id="3.40.50.970:FF:000019">
    <property type="entry name" value="Pyruvate decarboxylase isozyme"/>
    <property type="match status" value="1"/>
</dbReference>
<dbReference type="Pfam" id="PF02775">
    <property type="entry name" value="TPP_enzyme_C"/>
    <property type="match status" value="1"/>
</dbReference>
<dbReference type="Pfam" id="PF00205">
    <property type="entry name" value="TPP_enzyme_M"/>
    <property type="match status" value="1"/>
</dbReference>
<dbReference type="InterPro" id="IPR012110">
    <property type="entry name" value="PDC/IPDC-like"/>
</dbReference>
<evidence type="ECO:0000259" key="13">
    <source>
        <dbReference type="Pfam" id="PF02776"/>
    </source>
</evidence>
<accession>A0A1Q4NZJ8</accession>
<dbReference type="PIRSF" id="PIRSF036565">
    <property type="entry name" value="Pyruvt_ip_decrb"/>
    <property type="match status" value="1"/>
</dbReference>
<name>A0A1Q4NZJ8_SERMA</name>
<evidence type="ECO:0000259" key="12">
    <source>
        <dbReference type="Pfam" id="PF02775"/>
    </source>
</evidence>
<dbReference type="GO" id="GO:0004737">
    <property type="term" value="F:pyruvate decarboxylase activity"/>
    <property type="evidence" value="ECO:0007669"/>
    <property type="project" value="TreeGrafter"/>
</dbReference>
<feature type="binding site" evidence="9">
    <location>
        <position position="435"/>
    </location>
    <ligand>
        <name>Mg(2+)</name>
        <dbReference type="ChEBI" id="CHEBI:18420"/>
    </ligand>
</feature>
<dbReference type="CDD" id="cd07038">
    <property type="entry name" value="TPP_PYR_PDC_IPDC_like"/>
    <property type="match status" value="1"/>
</dbReference>
<evidence type="ECO:0000256" key="5">
    <source>
        <dbReference type="ARBA" id="ARBA00022793"/>
    </source>
</evidence>
<feature type="domain" description="Thiamine pyrophosphate enzyme TPP-binding" evidence="12">
    <location>
        <begin position="390"/>
        <end position="528"/>
    </location>
</feature>
<evidence type="ECO:0000313" key="14">
    <source>
        <dbReference type="EMBL" id="OKB66306.1"/>
    </source>
</evidence>
<dbReference type="Gene3D" id="3.40.50.1220">
    <property type="entry name" value="TPP-binding domain"/>
    <property type="match status" value="1"/>
</dbReference>
<evidence type="ECO:0000256" key="2">
    <source>
        <dbReference type="ARBA" id="ARBA00001964"/>
    </source>
</evidence>
<dbReference type="InterPro" id="IPR047214">
    <property type="entry name" value="TPP_PDC_IPDC"/>
</dbReference>
<dbReference type="FunFam" id="3.40.50.970:FF:000024">
    <property type="entry name" value="Pyruvate decarboxylase isozyme"/>
    <property type="match status" value="1"/>
</dbReference>
<dbReference type="GO" id="GO:0000949">
    <property type="term" value="P:aromatic amino acid family catabolic process to alcohol via Ehrlich pathway"/>
    <property type="evidence" value="ECO:0007669"/>
    <property type="project" value="TreeGrafter"/>
</dbReference>
<dbReference type="EMBL" id="MJAO01000012">
    <property type="protein sequence ID" value="OKB66306.1"/>
    <property type="molecule type" value="Genomic_DNA"/>
</dbReference>
<dbReference type="InterPro" id="IPR012001">
    <property type="entry name" value="Thiamin_PyroP_enz_TPP-bd_dom"/>
</dbReference>
<proteinExistence type="inferred from homology"/>
<dbReference type="GO" id="GO:0000287">
    <property type="term" value="F:magnesium ion binding"/>
    <property type="evidence" value="ECO:0007669"/>
    <property type="project" value="InterPro"/>
</dbReference>
<evidence type="ECO:0000256" key="9">
    <source>
        <dbReference type="PIRSR" id="PIRSR036565-2"/>
    </source>
</evidence>
<keyword evidence="6 9" id="KW-0460">Magnesium</keyword>
<dbReference type="Pfam" id="PF02776">
    <property type="entry name" value="TPP_enzyme_N"/>
    <property type="match status" value="1"/>
</dbReference>
<dbReference type="PANTHER" id="PTHR43452">
    <property type="entry name" value="PYRUVATE DECARBOXYLASE"/>
    <property type="match status" value="1"/>
</dbReference>
<evidence type="ECO:0000313" key="15">
    <source>
        <dbReference type="Proteomes" id="UP000185770"/>
    </source>
</evidence>
<dbReference type="InterPro" id="IPR029061">
    <property type="entry name" value="THDP-binding"/>
</dbReference>
<sequence>MTQSYTVADYLLDRLAQIGIRHVFGVPGDYNLQFLDHVLAHPQITWVGCANELNAAYAADGYARCKPAAALLTTFGVGELSALNGVAGSYAEYLPVIHVVGTPAQRAQRAGDLLHHSLGDGDFGHFARIAKEVTVAQANLTADNAAVEIDRLIGTALLEHRPVYLMLPSDVAEAPLSAKPAPLMLRQARLSRNALSAFLVAAREKLLSARRVSLLADFLADRFGAEAELDEWMREVDIPHATLLLGKGVLDENRAGFVGTYCGGASDPAVKQLIENADVVISVGVRLTDTITAGFTHHLPVEKCIDIQPFEAWVGRQRFSRIPMRDAVQALHRLSLSLASRWPLPPIARPALPEATGEGLDQHAFWRQMQDFLRPGDIVLADQGTACFGAAVLTLPRGCRLIVQSLWGSIGYTLPATFGVQTAEPQRRAVLLIGDGAAQLTVQELGSMLRDGLKPVIFVLNNQGYTVERAIHGPEQSYNDIARWNWTQLPPALAGERPVKALQVSDPEGLRQALLEVADGDRLAFIEVMLPKMDIPELLDTVSRAIQARNVAA</sequence>
<evidence type="ECO:0000256" key="6">
    <source>
        <dbReference type="ARBA" id="ARBA00022842"/>
    </source>
</evidence>
<dbReference type="InterPro" id="IPR000399">
    <property type="entry name" value="TPP-bd_CS"/>
</dbReference>
<gene>
    <name evidence="14" type="ORF">BHU62_13285</name>
</gene>
<protein>
    <submittedName>
        <fullName evidence="14">Indolepyruvate decarboxylase</fullName>
    </submittedName>
</protein>
<dbReference type="OrthoDB" id="9785953at2"/>
<dbReference type="PROSITE" id="PS00187">
    <property type="entry name" value="TPP_ENZYMES"/>
    <property type="match status" value="1"/>
</dbReference>
<feature type="binding site" evidence="9">
    <location>
        <position position="462"/>
    </location>
    <ligand>
        <name>Mg(2+)</name>
        <dbReference type="ChEBI" id="CHEBI:18420"/>
    </ligand>
</feature>
<dbReference type="InterPro" id="IPR047213">
    <property type="entry name" value="TPP_PYR_PDC_IPDC-like"/>
</dbReference>
<comment type="similarity">
    <text evidence="3 10">Belongs to the TPP enzyme family.</text>
</comment>
<dbReference type="PANTHER" id="PTHR43452:SF30">
    <property type="entry name" value="PYRUVATE DECARBOXYLASE ISOZYME 1-RELATED"/>
    <property type="match status" value="1"/>
</dbReference>
<comment type="cofactor">
    <cofactor evidence="1">
        <name>a metal cation</name>
        <dbReference type="ChEBI" id="CHEBI:25213"/>
    </cofactor>
</comment>
<dbReference type="Proteomes" id="UP000185770">
    <property type="component" value="Unassembled WGS sequence"/>
</dbReference>
<dbReference type="GO" id="GO:0030976">
    <property type="term" value="F:thiamine pyrophosphate binding"/>
    <property type="evidence" value="ECO:0007669"/>
    <property type="project" value="InterPro"/>
</dbReference>
<dbReference type="AlphaFoldDB" id="A0A1Q4NZJ8"/>
<dbReference type="Gene3D" id="3.40.50.970">
    <property type="match status" value="2"/>
</dbReference>
<evidence type="ECO:0000256" key="7">
    <source>
        <dbReference type="ARBA" id="ARBA00023052"/>
    </source>
</evidence>
<dbReference type="InterPro" id="IPR029035">
    <property type="entry name" value="DHS-like_NAD/FAD-binding_dom"/>
</dbReference>
<feature type="binding site" evidence="9">
    <location>
        <position position="464"/>
    </location>
    <ligand>
        <name>Mg(2+)</name>
        <dbReference type="ChEBI" id="CHEBI:18420"/>
    </ligand>
</feature>
<evidence type="ECO:0000259" key="11">
    <source>
        <dbReference type="Pfam" id="PF00205"/>
    </source>
</evidence>
<dbReference type="GO" id="GO:0005829">
    <property type="term" value="C:cytosol"/>
    <property type="evidence" value="ECO:0007669"/>
    <property type="project" value="TreeGrafter"/>
</dbReference>
<evidence type="ECO:0000256" key="3">
    <source>
        <dbReference type="ARBA" id="ARBA00007812"/>
    </source>
</evidence>
<keyword evidence="7 10" id="KW-0786">Thiamine pyrophosphate</keyword>
<organism evidence="14 15">
    <name type="scientific">Serratia marcescens</name>
    <dbReference type="NCBI Taxonomy" id="615"/>
    <lineage>
        <taxon>Bacteria</taxon>
        <taxon>Pseudomonadati</taxon>
        <taxon>Pseudomonadota</taxon>
        <taxon>Gammaproteobacteria</taxon>
        <taxon>Enterobacterales</taxon>
        <taxon>Yersiniaceae</taxon>
        <taxon>Serratia</taxon>
    </lineage>
</organism>
<evidence type="ECO:0000256" key="10">
    <source>
        <dbReference type="RuleBase" id="RU362132"/>
    </source>
</evidence>
<evidence type="ECO:0000256" key="1">
    <source>
        <dbReference type="ARBA" id="ARBA00001920"/>
    </source>
</evidence>
<dbReference type="SUPFAM" id="SSF52518">
    <property type="entry name" value="Thiamin diphosphate-binding fold (THDP-binding)"/>
    <property type="match status" value="2"/>
</dbReference>
<keyword evidence="8" id="KW-0456">Lyase</keyword>
<dbReference type="InterPro" id="IPR012000">
    <property type="entry name" value="Thiamin_PyroP_enz_cen_dom"/>
</dbReference>
<feature type="domain" description="Thiamine pyrophosphate enzyme N-terminal TPP-binding" evidence="13">
    <location>
        <begin position="6"/>
        <end position="109"/>
    </location>
</feature>
<feature type="domain" description="Thiamine pyrophosphate enzyme central" evidence="11">
    <location>
        <begin position="201"/>
        <end position="325"/>
    </location>
</feature>
<evidence type="ECO:0000256" key="8">
    <source>
        <dbReference type="ARBA" id="ARBA00023239"/>
    </source>
</evidence>
<dbReference type="RefSeq" id="WP_073532569.1">
    <property type="nucleotide sequence ID" value="NZ_MJAO01000012.1"/>
</dbReference>
<keyword evidence="4 9" id="KW-0479">Metal-binding</keyword>
<keyword evidence="5" id="KW-0210">Decarboxylase</keyword>
<evidence type="ECO:0000256" key="4">
    <source>
        <dbReference type="ARBA" id="ARBA00022723"/>
    </source>
</evidence>
<dbReference type="SUPFAM" id="SSF52467">
    <property type="entry name" value="DHS-like NAD/FAD-binding domain"/>
    <property type="match status" value="1"/>
</dbReference>
<reference evidence="14 15" key="1">
    <citation type="submission" date="2016-09" db="EMBL/GenBank/DDBJ databases">
        <title>Serratia marcescens MSU-97 and epiphytic antimycotic-producing bacteria.</title>
        <authorList>
            <person name="Matilla M.A."/>
        </authorList>
    </citation>
    <scope>NUCLEOTIDE SEQUENCE [LARGE SCALE GENOMIC DNA]</scope>
    <source>
        <strain evidence="14 15">MSU-97</strain>
    </source>
</reference>
<dbReference type="CDD" id="cd02005">
    <property type="entry name" value="TPP_PDC_IPDC"/>
    <property type="match status" value="1"/>
</dbReference>
<keyword evidence="14" id="KW-0670">Pyruvate</keyword>
<comment type="caution">
    <text evidence="14">The sequence shown here is derived from an EMBL/GenBank/DDBJ whole genome shotgun (WGS) entry which is preliminary data.</text>
</comment>
<comment type="cofactor">
    <cofactor evidence="9">
        <name>Mg(2+)</name>
        <dbReference type="ChEBI" id="CHEBI:18420"/>
    </cofactor>
    <text evidence="9">Binds 1 Mg(2+) per subunit.</text>
</comment>
<comment type="cofactor">
    <cofactor evidence="2">
        <name>thiamine diphosphate</name>
        <dbReference type="ChEBI" id="CHEBI:58937"/>
    </cofactor>
</comment>